<dbReference type="EMBL" id="CP016172">
    <property type="protein sequence ID" value="ANN76787.1"/>
    <property type="molecule type" value="Genomic_DNA"/>
</dbReference>
<protein>
    <submittedName>
        <fullName evidence="1">Uncharacterized protein</fullName>
    </submittedName>
</protein>
<name>A0A193G9X1_9BORD</name>
<dbReference type="AlphaFoldDB" id="A0A193G9X1"/>
<dbReference type="Proteomes" id="UP000091926">
    <property type="component" value="Chromosome"/>
</dbReference>
<evidence type="ECO:0000313" key="1">
    <source>
        <dbReference type="EMBL" id="ANN76787.1"/>
    </source>
</evidence>
<reference evidence="1 2" key="1">
    <citation type="submission" date="2016-06" db="EMBL/GenBank/DDBJ databases">
        <title>Complete genome sequences of Bordetella bronchialis and Bordetella flabilis.</title>
        <authorList>
            <person name="LiPuma J.J."/>
            <person name="Spilker T."/>
        </authorList>
    </citation>
    <scope>NUCLEOTIDE SEQUENCE [LARGE SCALE GENOMIC DNA]</scope>
    <source>
        <strain evidence="1 2">AU10664</strain>
    </source>
</reference>
<evidence type="ECO:0000313" key="2">
    <source>
        <dbReference type="Proteomes" id="UP000091926"/>
    </source>
</evidence>
<proteinExistence type="predicted"/>
<dbReference type="RefSeq" id="WP_066655094.1">
    <property type="nucleotide sequence ID" value="NZ_CBCSCL010000017.1"/>
</dbReference>
<organism evidence="1 2">
    <name type="scientific">Bordetella flabilis</name>
    <dbReference type="NCBI Taxonomy" id="463014"/>
    <lineage>
        <taxon>Bacteria</taxon>
        <taxon>Pseudomonadati</taxon>
        <taxon>Pseudomonadota</taxon>
        <taxon>Betaproteobacteria</taxon>
        <taxon>Burkholderiales</taxon>
        <taxon>Alcaligenaceae</taxon>
        <taxon>Bordetella</taxon>
    </lineage>
</organism>
<keyword evidence="2" id="KW-1185">Reference proteome</keyword>
<accession>A0A193G9X1</accession>
<sequence length="164" mass="16967">MHANAPTPNEAVLSPQIALEAAAEVLRQAGALFHTIQVAFEAGKGGVIDILTLADIGAALCGNAAEQTQESADAESACPGWKPAPLEPTSKMSVMGACQIKGYDRSGVCHCGCEDFPDTCGKADAVYRAMLKHAPEASRAGGFSSHDRTEYCAHAQHAGDAIAE</sequence>
<dbReference type="STRING" id="463014.BAU07_06375"/>
<gene>
    <name evidence="1" type="ORF">BAU07_06375</name>
</gene>
<dbReference type="KEGG" id="bfz:BAU07_06375"/>